<evidence type="ECO:0000259" key="1">
    <source>
        <dbReference type="Pfam" id="PF19419"/>
    </source>
</evidence>
<dbReference type="Proteomes" id="UP000271097">
    <property type="component" value="Unassembled WGS sequence"/>
</dbReference>
<organism evidence="2 3">
    <name type="scientific">Pseudomonas amygdali pv. ulmi</name>
    <dbReference type="NCBI Taxonomy" id="251720"/>
    <lineage>
        <taxon>Bacteria</taxon>
        <taxon>Pseudomonadati</taxon>
        <taxon>Pseudomonadota</taxon>
        <taxon>Gammaproteobacteria</taxon>
        <taxon>Pseudomonadales</taxon>
        <taxon>Pseudomonadaceae</taxon>
        <taxon>Pseudomonas</taxon>
        <taxon>Pseudomonas amygdali</taxon>
    </lineage>
</organism>
<feature type="domain" description="DUF5983" evidence="1">
    <location>
        <begin position="134"/>
        <end position="242"/>
    </location>
</feature>
<sequence length="245" mass="26775">MSQNPNPFLRGYWNLKIVRTLSISYEDGSPYVWRFIHASQAHLSDNDLISSPCILTSDFALIRGGTDILSDELMAECDAVEGVNGEGMVGAVVYAIYGDDLDGLPVHVGDTYSAEAAREVVQRLSSETGVYSRCWEISTDHITEEAWHYLADLADLATPEGFLFIAFRVPYSPVIGVKLISTPWTDEHLDAAEGLTTAQVRQEHRSKGMPEDLAQILGLAGQADVRILILDADAPVLPGLPLNES</sequence>
<gene>
    <name evidence="2" type="ORF">ALP90_02180</name>
</gene>
<protein>
    <recommendedName>
        <fullName evidence="1">DUF5983 domain-containing protein</fullName>
    </recommendedName>
</protein>
<evidence type="ECO:0000313" key="3">
    <source>
        <dbReference type="Proteomes" id="UP000271097"/>
    </source>
</evidence>
<dbReference type="EMBL" id="RBRS01000089">
    <property type="protein sequence ID" value="RMR22683.1"/>
    <property type="molecule type" value="Genomic_DNA"/>
</dbReference>
<comment type="caution">
    <text evidence="2">The sequence shown here is derived from an EMBL/GenBank/DDBJ whole genome shotgun (WGS) entry which is preliminary data.</text>
</comment>
<dbReference type="AlphaFoldDB" id="A0A3M4T691"/>
<dbReference type="RefSeq" id="WP_122309146.1">
    <property type="nucleotide sequence ID" value="NZ_RBRS01000089.1"/>
</dbReference>
<proteinExistence type="predicted"/>
<dbReference type="InterPro" id="IPR046025">
    <property type="entry name" value="DUF5983"/>
</dbReference>
<name>A0A3M4T691_PSEA0</name>
<evidence type="ECO:0000313" key="2">
    <source>
        <dbReference type="EMBL" id="RMR22683.1"/>
    </source>
</evidence>
<reference evidence="2 3" key="1">
    <citation type="submission" date="2018-08" db="EMBL/GenBank/DDBJ databases">
        <title>Recombination of ecologically and evolutionarily significant loci maintains genetic cohesion in the Pseudomonas syringae species complex.</title>
        <authorList>
            <person name="Dillon M."/>
            <person name="Thakur S."/>
            <person name="Almeida R.N.D."/>
            <person name="Weir B.S."/>
            <person name="Guttman D.S."/>
        </authorList>
    </citation>
    <scope>NUCLEOTIDE SEQUENCE [LARGE SCALE GENOMIC DNA]</scope>
    <source>
        <strain evidence="2 3">ICMP 5931</strain>
    </source>
</reference>
<dbReference type="Pfam" id="PF19419">
    <property type="entry name" value="DUF5983"/>
    <property type="match status" value="1"/>
</dbReference>
<accession>A0A3M4T691</accession>